<protein>
    <submittedName>
        <fullName evidence="2">Uncharacterized protein</fullName>
    </submittedName>
</protein>
<dbReference type="EMBL" id="OV170232">
    <property type="protein sequence ID" value="CAH0717672.1"/>
    <property type="molecule type" value="Genomic_DNA"/>
</dbReference>
<feature type="compositionally biased region" description="Basic residues" evidence="1">
    <location>
        <begin position="68"/>
        <end position="84"/>
    </location>
</feature>
<name>A0A8J9VSQ7_9NEOP</name>
<feature type="non-terminal residue" evidence="2">
    <location>
        <position position="84"/>
    </location>
</feature>
<evidence type="ECO:0000313" key="2">
    <source>
        <dbReference type="EMBL" id="CAH0717672.1"/>
    </source>
</evidence>
<keyword evidence="3" id="KW-1185">Reference proteome</keyword>
<feature type="region of interest" description="Disordered" evidence="1">
    <location>
        <begin position="1"/>
        <end position="31"/>
    </location>
</feature>
<evidence type="ECO:0000256" key="1">
    <source>
        <dbReference type="SAM" id="MobiDB-lite"/>
    </source>
</evidence>
<dbReference type="AlphaFoldDB" id="A0A8J9VSQ7"/>
<reference evidence="2" key="1">
    <citation type="submission" date="2021-12" db="EMBL/GenBank/DDBJ databases">
        <authorList>
            <person name="Martin H S."/>
        </authorList>
    </citation>
    <scope>NUCLEOTIDE SEQUENCE</scope>
</reference>
<organism evidence="2 3">
    <name type="scientific">Brenthis ino</name>
    <name type="common">lesser marbled fritillary</name>
    <dbReference type="NCBI Taxonomy" id="405034"/>
    <lineage>
        <taxon>Eukaryota</taxon>
        <taxon>Metazoa</taxon>
        <taxon>Ecdysozoa</taxon>
        <taxon>Arthropoda</taxon>
        <taxon>Hexapoda</taxon>
        <taxon>Insecta</taxon>
        <taxon>Pterygota</taxon>
        <taxon>Neoptera</taxon>
        <taxon>Endopterygota</taxon>
        <taxon>Lepidoptera</taxon>
        <taxon>Glossata</taxon>
        <taxon>Ditrysia</taxon>
        <taxon>Papilionoidea</taxon>
        <taxon>Nymphalidae</taxon>
        <taxon>Heliconiinae</taxon>
        <taxon>Argynnini</taxon>
        <taxon>Brenthis</taxon>
    </lineage>
</organism>
<proteinExistence type="predicted"/>
<accession>A0A8J9VSQ7</accession>
<evidence type="ECO:0000313" key="3">
    <source>
        <dbReference type="Proteomes" id="UP000838878"/>
    </source>
</evidence>
<feature type="region of interest" description="Disordered" evidence="1">
    <location>
        <begin position="65"/>
        <end position="84"/>
    </location>
</feature>
<gene>
    <name evidence="2" type="ORF">BINO364_LOCUS4253</name>
</gene>
<sequence>MSGREEEDPKPPRIQSCSRLRYRSSQETRHPTTAATISLAQRTLKSVPIGPRDHRAPRSAVPAIFSRRSWRNTGRRHQRLTIQQ</sequence>
<dbReference type="Proteomes" id="UP000838878">
    <property type="component" value="Chromosome 12"/>
</dbReference>